<dbReference type="Ensembl" id="ENSHHUT00000083998.1">
    <property type="protein sequence ID" value="ENSHHUP00000081410.1"/>
    <property type="gene ID" value="ENSHHUG00000047349.1"/>
</dbReference>
<dbReference type="InterPro" id="IPR032695">
    <property type="entry name" value="Integrin_dom_sf"/>
</dbReference>
<dbReference type="GO" id="GO:0009897">
    <property type="term" value="C:external side of plasma membrane"/>
    <property type="evidence" value="ECO:0007669"/>
    <property type="project" value="TreeGrafter"/>
</dbReference>
<dbReference type="GO" id="GO:0033627">
    <property type="term" value="P:cell adhesion mediated by integrin"/>
    <property type="evidence" value="ECO:0007669"/>
    <property type="project" value="TreeGrafter"/>
</dbReference>
<dbReference type="STRING" id="62062.ENSHHUP00000081410"/>
<evidence type="ECO:0000259" key="5">
    <source>
        <dbReference type="Pfam" id="PF20806"/>
    </source>
</evidence>
<evidence type="ECO:0000256" key="3">
    <source>
        <dbReference type="ARBA" id="ARBA00023136"/>
    </source>
</evidence>
<dbReference type="InterPro" id="IPR048286">
    <property type="entry name" value="Integrin_alpha_Ig-like_3"/>
</dbReference>
<name>A0A4W5R5C5_9TELE</name>
<dbReference type="GO" id="GO:0007229">
    <property type="term" value="P:integrin-mediated signaling pathway"/>
    <property type="evidence" value="ECO:0007669"/>
    <property type="project" value="UniProtKB-KW"/>
</dbReference>
<dbReference type="Pfam" id="PF20806">
    <property type="entry name" value="Integrin_A_Ig_3"/>
    <property type="match status" value="1"/>
</dbReference>
<keyword evidence="2" id="KW-0401">Integrin</keyword>
<dbReference type="PANTHER" id="PTHR23220">
    <property type="entry name" value="INTEGRIN ALPHA"/>
    <property type="match status" value="1"/>
</dbReference>
<keyword evidence="7" id="KW-1185">Reference proteome</keyword>
<keyword evidence="4" id="KW-0325">Glycoprotein</keyword>
<dbReference type="Gene3D" id="2.60.40.1530">
    <property type="entry name" value="ntegrin, alpha v. Chain A, domain 4"/>
    <property type="match status" value="1"/>
</dbReference>
<proteinExistence type="predicted"/>
<dbReference type="GO" id="GO:0005178">
    <property type="term" value="F:integrin binding"/>
    <property type="evidence" value="ECO:0007669"/>
    <property type="project" value="TreeGrafter"/>
</dbReference>
<dbReference type="GO" id="GO:0008305">
    <property type="term" value="C:integrin complex"/>
    <property type="evidence" value="ECO:0007669"/>
    <property type="project" value="TreeGrafter"/>
</dbReference>
<reference evidence="6" key="3">
    <citation type="submission" date="2025-09" db="UniProtKB">
        <authorList>
            <consortium name="Ensembl"/>
        </authorList>
    </citation>
    <scope>IDENTIFICATION</scope>
</reference>
<sequence length="160" mass="17911">METKISRKTQVSLQLIFETSGMNLNTWEIESQLLLSTLSEQNDLYTVHVVLLIENSIQTSFSIDKPLVQSYFSGKVMGESAMNTTSDVGSLVEYTFKVSVDGEPLGALGTVAMEFEWPHEVTNGKWLLYLTEIVTKWTTETHCVPPGDIVNLLNLSYQSL</sequence>
<protein>
    <recommendedName>
        <fullName evidence="5">Integrin alpha third immunoglobulin-like domain-containing protein</fullName>
    </recommendedName>
</protein>
<dbReference type="Proteomes" id="UP000314982">
    <property type="component" value="Unassembled WGS sequence"/>
</dbReference>
<evidence type="ECO:0000256" key="4">
    <source>
        <dbReference type="ARBA" id="ARBA00023180"/>
    </source>
</evidence>
<dbReference type="GeneTree" id="ENSGT00940000157746"/>
<reference evidence="6" key="2">
    <citation type="submission" date="2025-08" db="UniProtKB">
        <authorList>
            <consortium name="Ensembl"/>
        </authorList>
    </citation>
    <scope>IDENTIFICATION</scope>
</reference>
<keyword evidence="3" id="KW-0472">Membrane</keyword>
<dbReference type="GO" id="GO:0098609">
    <property type="term" value="P:cell-cell adhesion"/>
    <property type="evidence" value="ECO:0007669"/>
    <property type="project" value="TreeGrafter"/>
</dbReference>
<evidence type="ECO:0000256" key="1">
    <source>
        <dbReference type="ARBA" id="ARBA00004479"/>
    </source>
</evidence>
<organism evidence="6 7">
    <name type="scientific">Hucho hucho</name>
    <name type="common">huchen</name>
    <dbReference type="NCBI Taxonomy" id="62062"/>
    <lineage>
        <taxon>Eukaryota</taxon>
        <taxon>Metazoa</taxon>
        <taxon>Chordata</taxon>
        <taxon>Craniata</taxon>
        <taxon>Vertebrata</taxon>
        <taxon>Euteleostomi</taxon>
        <taxon>Actinopterygii</taxon>
        <taxon>Neopterygii</taxon>
        <taxon>Teleostei</taxon>
        <taxon>Protacanthopterygii</taxon>
        <taxon>Salmoniformes</taxon>
        <taxon>Salmonidae</taxon>
        <taxon>Salmoninae</taxon>
        <taxon>Hucho</taxon>
    </lineage>
</organism>
<comment type="subcellular location">
    <subcellularLocation>
        <location evidence="1">Membrane</location>
        <topology evidence="1">Single-pass type I membrane protein</topology>
    </subcellularLocation>
</comment>
<dbReference type="GO" id="GO:0050900">
    <property type="term" value="P:leukocyte migration"/>
    <property type="evidence" value="ECO:0007669"/>
    <property type="project" value="TreeGrafter"/>
</dbReference>
<evidence type="ECO:0000313" key="7">
    <source>
        <dbReference type="Proteomes" id="UP000314982"/>
    </source>
</evidence>
<dbReference type="AlphaFoldDB" id="A0A4W5R5C5"/>
<dbReference type="SUPFAM" id="SSF69179">
    <property type="entry name" value="Integrin domains"/>
    <property type="match status" value="1"/>
</dbReference>
<dbReference type="PANTHER" id="PTHR23220:SF89">
    <property type="entry name" value="INTEGRIN ALPHA-3"/>
    <property type="match status" value="1"/>
</dbReference>
<accession>A0A4W5R5C5</accession>
<evidence type="ECO:0000313" key="6">
    <source>
        <dbReference type="Ensembl" id="ENSHHUP00000081410.1"/>
    </source>
</evidence>
<dbReference type="GO" id="GO:0007160">
    <property type="term" value="P:cell-matrix adhesion"/>
    <property type="evidence" value="ECO:0007669"/>
    <property type="project" value="TreeGrafter"/>
</dbReference>
<feature type="domain" description="Integrin alpha third immunoglobulin-like" evidence="5">
    <location>
        <begin position="67"/>
        <end position="158"/>
    </location>
</feature>
<evidence type="ECO:0000256" key="2">
    <source>
        <dbReference type="ARBA" id="ARBA00023037"/>
    </source>
</evidence>
<reference evidence="7" key="1">
    <citation type="submission" date="2018-06" db="EMBL/GenBank/DDBJ databases">
        <title>Genome assembly of Danube salmon.</title>
        <authorList>
            <person name="Macqueen D.J."/>
            <person name="Gundappa M.K."/>
        </authorList>
    </citation>
    <scope>NUCLEOTIDE SEQUENCE [LARGE SCALE GENOMIC DNA]</scope>
</reference>